<dbReference type="Proteomes" id="UP000223913">
    <property type="component" value="Unassembled WGS sequence"/>
</dbReference>
<dbReference type="Gene3D" id="2.160.20.120">
    <property type="match status" value="1"/>
</dbReference>
<accession>A0A2D0NDQ9</accession>
<evidence type="ECO:0000313" key="2">
    <source>
        <dbReference type="Proteomes" id="UP000223913"/>
    </source>
</evidence>
<dbReference type="RefSeq" id="WP_099149761.1">
    <property type="nucleotide sequence ID" value="NZ_PDUD01000017.1"/>
</dbReference>
<proteinExistence type="predicted"/>
<protein>
    <submittedName>
        <fullName evidence="1">Uncharacterized protein</fullName>
    </submittedName>
</protein>
<gene>
    <name evidence="1" type="ORF">CRP01_09365</name>
</gene>
<keyword evidence="2" id="KW-1185">Reference proteome</keyword>
<organism evidence="1 2">
    <name type="scientific">Flavilitoribacter nigricans (strain ATCC 23147 / DSM 23189 / NBRC 102662 / NCIMB 1420 / SS-2)</name>
    <name type="common">Lewinella nigricans</name>
    <dbReference type="NCBI Taxonomy" id="1122177"/>
    <lineage>
        <taxon>Bacteria</taxon>
        <taxon>Pseudomonadati</taxon>
        <taxon>Bacteroidota</taxon>
        <taxon>Saprospiria</taxon>
        <taxon>Saprospirales</taxon>
        <taxon>Lewinellaceae</taxon>
        <taxon>Flavilitoribacter</taxon>
    </lineage>
</organism>
<evidence type="ECO:0000313" key="1">
    <source>
        <dbReference type="EMBL" id="PHN06506.1"/>
    </source>
</evidence>
<reference evidence="1 2" key="1">
    <citation type="submission" date="2017-10" db="EMBL/GenBank/DDBJ databases">
        <title>The draft genome sequence of Lewinella nigricans NBRC 102662.</title>
        <authorList>
            <person name="Wang K."/>
        </authorList>
    </citation>
    <scope>NUCLEOTIDE SEQUENCE [LARGE SCALE GENOMIC DNA]</scope>
    <source>
        <strain evidence="1 2">NBRC 102662</strain>
    </source>
</reference>
<name>A0A2D0NDQ9_FLAN2</name>
<dbReference type="EMBL" id="PDUD01000017">
    <property type="protein sequence ID" value="PHN06506.1"/>
    <property type="molecule type" value="Genomic_DNA"/>
</dbReference>
<sequence>MKTSNKFILITLALLGLATLSYSAYLVPHLEAKAPENGQLNRELSLSDHEAIPRIMDSISGTYHHIWTNFSPLYLDTESDGQAISRCLNPVVANHIQMEITNDTLFVRYEHPDGIPGNTVFNMQDYVLASAQHLQGVTVSGYGDVLNISPFDKGRRFEDVPGNDPHILTQIGEKPPLQAAQFQLHLENGGMAQLHLETDVLEVSADENNFQNNSSRAYISGRCRSLVINHRDTYFHGDTYRLAADSVRVYTRSGFNQPDGLIKVRAETFLHADMDGWTDVLYQGNPVTKKRERGPGRLVKAGRIQ</sequence>
<comment type="caution">
    <text evidence="1">The sequence shown here is derived from an EMBL/GenBank/DDBJ whole genome shotgun (WGS) entry which is preliminary data.</text>
</comment>
<dbReference type="AlphaFoldDB" id="A0A2D0NDQ9"/>